<dbReference type="RefSeq" id="WP_216522361.1">
    <property type="nucleotide sequence ID" value="NZ_JAHLPM010000030.1"/>
</dbReference>
<reference evidence="1 2" key="1">
    <citation type="submission" date="2021-06" db="EMBL/GenBank/DDBJ databases">
        <authorList>
            <person name="Sun Q."/>
            <person name="Li D."/>
        </authorList>
    </citation>
    <scope>NUCLEOTIDE SEQUENCE [LARGE SCALE GENOMIC DNA]</scope>
    <source>
        <strain evidence="1 2">MSJ-40</strain>
    </source>
</reference>
<organism evidence="1 2">
    <name type="scientific">Tissierella simiarum</name>
    <dbReference type="NCBI Taxonomy" id="2841534"/>
    <lineage>
        <taxon>Bacteria</taxon>
        <taxon>Bacillati</taxon>
        <taxon>Bacillota</taxon>
        <taxon>Tissierellia</taxon>
        <taxon>Tissierellales</taxon>
        <taxon>Tissierellaceae</taxon>
        <taxon>Tissierella</taxon>
    </lineage>
</organism>
<gene>
    <name evidence="1" type="ORF">KQI42_19960</name>
</gene>
<accession>A0ABS6EDN9</accession>
<dbReference type="Proteomes" id="UP000749471">
    <property type="component" value="Unassembled WGS sequence"/>
</dbReference>
<comment type="caution">
    <text evidence="1">The sequence shown here is derived from an EMBL/GenBank/DDBJ whole genome shotgun (WGS) entry which is preliminary data.</text>
</comment>
<evidence type="ECO:0000313" key="2">
    <source>
        <dbReference type="Proteomes" id="UP000749471"/>
    </source>
</evidence>
<proteinExistence type="predicted"/>
<evidence type="ECO:0000313" key="1">
    <source>
        <dbReference type="EMBL" id="MBU5440273.1"/>
    </source>
</evidence>
<keyword evidence="2" id="KW-1185">Reference proteome</keyword>
<sequence length="176" mass="20770">MFKVAKVSSEIKKSSTIFWYRTNGIDYVCNGYWIIKTDLKKKENRKILCSLVEKFGLIPSESKKGKEVIITTSYKKVEISESTKKPKWLELLENRETEEIENTRLIHMSDRDNHRIFKGKEYIYINSRFIEMIDEKASGIKFEGSRDLEPIIITCKNDEMLILPVRMESKSEYLKN</sequence>
<protein>
    <submittedName>
        <fullName evidence="1">Uncharacterized protein</fullName>
    </submittedName>
</protein>
<name>A0ABS6EDN9_9FIRM</name>
<dbReference type="EMBL" id="JAHLPM010000030">
    <property type="protein sequence ID" value="MBU5440273.1"/>
    <property type="molecule type" value="Genomic_DNA"/>
</dbReference>